<feature type="region of interest" description="Disordered" evidence="1">
    <location>
        <begin position="462"/>
        <end position="506"/>
    </location>
</feature>
<reference evidence="3" key="1">
    <citation type="submission" date="2020-03" db="EMBL/GenBank/DDBJ databases">
        <title>The deep terrestrial virosphere.</title>
        <authorList>
            <person name="Holmfeldt K."/>
            <person name="Nilsson E."/>
            <person name="Simone D."/>
            <person name="Lopez-Fernandez M."/>
            <person name="Wu X."/>
            <person name="de Brujin I."/>
            <person name="Lundin D."/>
            <person name="Andersson A."/>
            <person name="Bertilsson S."/>
            <person name="Dopson M."/>
        </authorList>
    </citation>
    <scope>NUCLEOTIDE SEQUENCE</scope>
    <source>
        <strain evidence="3">MM415A01359</strain>
        <strain evidence="2">MM415B00949</strain>
    </source>
</reference>
<evidence type="ECO:0000313" key="3">
    <source>
        <dbReference type="EMBL" id="QJA77140.1"/>
    </source>
</evidence>
<dbReference type="EMBL" id="MT142265">
    <property type="protein sequence ID" value="QJA77140.1"/>
    <property type="molecule type" value="Genomic_DNA"/>
</dbReference>
<dbReference type="EMBL" id="MT141440">
    <property type="protein sequence ID" value="QJA61391.1"/>
    <property type="molecule type" value="Genomic_DNA"/>
</dbReference>
<evidence type="ECO:0008006" key="4">
    <source>
        <dbReference type="Google" id="ProtNLM"/>
    </source>
</evidence>
<accession>A0A6M3K3Z5</accession>
<organism evidence="3">
    <name type="scientific">viral metagenome</name>
    <dbReference type="NCBI Taxonomy" id="1070528"/>
    <lineage>
        <taxon>unclassified sequences</taxon>
        <taxon>metagenomes</taxon>
        <taxon>organismal metagenomes</taxon>
    </lineage>
</organism>
<dbReference type="AlphaFoldDB" id="A0A6M3K3Z5"/>
<name>A0A6M3K3Z5_9ZZZZ</name>
<sequence>MADKEKKKTTSKISTGEIQPGKLVKASVNVLTDPSQTGLLFTEEVDKMEIPKEYHKLIKTCRFFYKRDPIAGTVLNKMVDCAITPLTNRKSECNDEEYEVYNALTEMLQEFFRNVCLEYLLSGLVIPHYEWVRMRGSDLSQKLNSRRRVTVPDNIWFRDPATVTVKNSVIPNKKYYFVDVDARTISFIKNKGKYPDGTVDKETYDELERNYPAFVKAVQQLRGTKMQIKLEDVRPILGKTLPEEAYPLPYMENALESLVHKRNLRKMDYAIAARVVSAIQMIKLGSDEFPCTDEADFDHIKSQMNYRTSTGYTERVYQLFANHTLEIEWVFPDTQAMINTEKYRAVEDDIIAAFGFPRTLITGETLRSNVQGGSDFAAFSPIATMETIRDVLLEWTKELYKEIRDRNDYIKNYPMPQFSPMRLYRLLDLNIIGQSLYMEGNISRTSRQELVGLDFDTEIERKAEEEKRMKELGIPEAPALPFSSPKIGNPGSQPKEGNENDNEPQQ</sequence>
<proteinExistence type="predicted"/>
<feature type="compositionally biased region" description="Basic and acidic residues" evidence="1">
    <location>
        <begin position="462"/>
        <end position="473"/>
    </location>
</feature>
<protein>
    <recommendedName>
        <fullName evidence="4">Portal protein</fullName>
    </recommendedName>
</protein>
<gene>
    <name evidence="3" type="ORF">MM415A01359_0011</name>
    <name evidence="2" type="ORF">MM415B00949_0015</name>
</gene>
<evidence type="ECO:0000256" key="1">
    <source>
        <dbReference type="SAM" id="MobiDB-lite"/>
    </source>
</evidence>
<evidence type="ECO:0000313" key="2">
    <source>
        <dbReference type="EMBL" id="QJA61391.1"/>
    </source>
</evidence>